<dbReference type="EMBL" id="BJFL01000013">
    <property type="protein sequence ID" value="GDY31336.1"/>
    <property type="molecule type" value="Genomic_DNA"/>
</dbReference>
<dbReference type="OrthoDB" id="3396763at2"/>
<evidence type="ECO:0000313" key="3">
    <source>
        <dbReference type="Proteomes" id="UP000298860"/>
    </source>
</evidence>
<organism evidence="2 3">
    <name type="scientific">Gandjariella thermophila</name>
    <dbReference type="NCBI Taxonomy" id="1931992"/>
    <lineage>
        <taxon>Bacteria</taxon>
        <taxon>Bacillati</taxon>
        <taxon>Actinomycetota</taxon>
        <taxon>Actinomycetes</taxon>
        <taxon>Pseudonocardiales</taxon>
        <taxon>Pseudonocardiaceae</taxon>
        <taxon>Gandjariella</taxon>
    </lineage>
</organism>
<comment type="caution">
    <text evidence="2">The sequence shown here is derived from an EMBL/GenBank/DDBJ whole genome shotgun (WGS) entry which is preliminary data.</text>
</comment>
<proteinExistence type="predicted"/>
<keyword evidence="3" id="KW-1185">Reference proteome</keyword>
<protein>
    <submittedName>
        <fullName evidence="2">TIGR03089 family protein</fullName>
    </submittedName>
</protein>
<feature type="region of interest" description="Disordered" evidence="1">
    <location>
        <begin position="221"/>
        <end position="242"/>
    </location>
</feature>
<dbReference type="NCBIfam" id="TIGR03089">
    <property type="entry name" value="TIGR03089 family protein"/>
    <property type="match status" value="1"/>
</dbReference>
<dbReference type="SUPFAM" id="SSF56801">
    <property type="entry name" value="Acetyl-CoA synthetase-like"/>
    <property type="match status" value="1"/>
</dbReference>
<dbReference type="InterPro" id="IPR017523">
    <property type="entry name" value="Rv3268"/>
</dbReference>
<gene>
    <name evidence="2" type="ORF">GTS_29690</name>
</gene>
<evidence type="ECO:0000313" key="2">
    <source>
        <dbReference type="EMBL" id="GDY31336.1"/>
    </source>
</evidence>
<dbReference type="RefSeq" id="WP_137814409.1">
    <property type="nucleotide sequence ID" value="NZ_BJFL01000013.1"/>
</dbReference>
<dbReference type="Proteomes" id="UP000298860">
    <property type="component" value="Unassembled WGS sequence"/>
</dbReference>
<accession>A0A4D4JA68</accession>
<dbReference type="Gene3D" id="3.40.50.12780">
    <property type="entry name" value="N-terminal domain of ligase-like"/>
    <property type="match status" value="1"/>
</dbReference>
<evidence type="ECO:0000256" key="1">
    <source>
        <dbReference type="SAM" id="MobiDB-lite"/>
    </source>
</evidence>
<dbReference type="AlphaFoldDB" id="A0A4D4JA68"/>
<dbReference type="InterPro" id="IPR042099">
    <property type="entry name" value="ANL_N_sf"/>
</dbReference>
<name>A0A4D4JA68_9PSEU</name>
<sequence>MTVTEKLFLPLVTADPGRPLITHYDDALGSRVELSGATLANWAAKTANWLRDEHDVEPGTAVAVRLPAHWQTAGVLLGAWWCGAHVVDDQAGAAVAFVTPDTAAADADLVAVVSLDPMGRGLDHEPAGGAIDYLVDVRAHPDDFVALDPVPGETPALLGSTVDDVVARAADRAAALGITAGARVMSTLDWSLPDGVLDGLLAVLAGRASLVQCGNADPAALPARRSTERTTVDLGGPATGTS</sequence>
<reference evidence="3" key="1">
    <citation type="submission" date="2019-04" db="EMBL/GenBank/DDBJ databases">
        <title>Draft genome sequence of Pseudonocardiaceae bacterium SL3-2-4.</title>
        <authorList>
            <person name="Ningsih F."/>
            <person name="Yokota A."/>
            <person name="Sakai Y."/>
            <person name="Nanatani K."/>
            <person name="Yabe S."/>
            <person name="Oetari A."/>
            <person name="Sjamsuridzal W."/>
        </authorList>
    </citation>
    <scope>NUCLEOTIDE SEQUENCE [LARGE SCALE GENOMIC DNA]</scope>
    <source>
        <strain evidence="3">SL3-2-4</strain>
    </source>
</reference>